<gene>
    <name evidence="1" type="ORF">L3Q82_020241</name>
</gene>
<proteinExistence type="predicted"/>
<evidence type="ECO:0000313" key="2">
    <source>
        <dbReference type="Proteomes" id="UP000831701"/>
    </source>
</evidence>
<name>A0ACB8V909_9TELE</name>
<evidence type="ECO:0000313" key="1">
    <source>
        <dbReference type="EMBL" id="KAI3351733.1"/>
    </source>
</evidence>
<sequence>MTTVIRFDAFWGAAVCAQSSITVAPSEPLKSCAGTLRRRRFVLQQEVERLSLRFCGRFGRRAVMSPELFAATFGGVRALSLGGDMAVLRWEVRLFLAVALLVSCGAAPTDILYRVPEEQPPNTLIGSLAADQGLPDTGHLYKLEVGSPYLRVDGKTGDIYTTEIPIDRETLRDCRNLFEGDKCFLEFEVSITDMVKGIGSGPRLIEGRIEVLDINDNTPQFSSPILTLSIPENTHVGALFSIPMATDRDSGINGVAEYSLNTGPDADQLFTLQVAVDTDEKLPQLVVMGNLDREKKDSYDLNIRVVDGGKPPRASSALLRVTVTDQNDNAPKFERSHYEAELPENSPLGHSVLQVRANDADTGTNGEIDYSLHQASETVQRLLRIDRSTGIIYVKGLVDREEENFLKFFVVAKDRGPNSKSSKVLVTINVKDQNDNAPAIEIRGIGLVTHQDGVANISEDMPIGTPVALVQVSDRDEGENAVVTCVVAGDVPFQLRPASESANDRKRKYFLQTTTLLDYERVKDYRIEIVAVDSGNPALSSTNSLKVQVTDMNDNTPNFSPATVEVDFPEGNQPGDKVLDIVATDADSGTNAELAYSIIELSANRLFEIDANSGEVRVKNLLDREETERYEFRVAAVDKGVPSKTGTATLVINVLDRNDNDPKFMLSGYSFSVIENMAPLNPVGVVTVTDADKGENARVRLFVEPDNGKFVIQNGTGTILSRISFDREKESTYTFRLKAVDAGDPPRSSYVGVTINVLDENDNAPYVTKPANSSFKYMSPVATPETRVEMVEAEDIDSGLNAELVYTITGGNPYGLFHISPNSGEITLAQEFTGKHNGLHRLVVRVSDKGKPPRHTTALVHVFVNDTKSNVSLIEALVGHSLYTPLDRDIAGDPNYALAQRSNILYGSLAGIAGVILVIVAVVVIRHRLQKDTKSGYQAGKKESKDLYAPKQGPKNGKGKKSKKGKAPKPAKPLEEDEEASLQKGLKFNLINDNVNDSPRIHLPLNYPPGSPDLGRHYRSNSPLPSIQLQPQSPSASKKHQAVQDLPATNTFVGTGDNNSTGSDQYSDYSYKANPPKYSSKQAPGCDHNMPPSPVLLQGSSCIVGNVGGSMQCSSHALVSSSNSELGSFSPDRLKAGLLVLMEPELKGGGAFDSQHVVHNQKDFLLKRRRQSEHFFLLLSVRPSVHVDEKRAALDGEVSVQWIRGSEGTNVKTAAMSGRELLRKLPSLISSLIGTICAADESTLGAVEESMSSPAASLSFRVEIRQKTGDRSGRWRPFCPARGGEREREDVLRQHKMAGGRRAGSRAEAEVEVVLDVVSALNVGETKLTPPLPVPICQSQLPHRRVTFSTANQAQDLQDASQHSYYDSGLEESETPSSKSSSGPRIGPLALPEDHYERTTPGTAASARWSTRRTVRPDLRPLPDVAMTGNCTHECTEFGHSDSCWMPGQPSPNRKVSKNAPKLSTFVPYQEMDGQEEQLMANGSPKPLTMEERGTGGGSSSKVANMRFMTPYSSAYPGVGTDSSGKDCGLEEIPLSQAVEYHSATTPTGQTSKREIYL</sequence>
<comment type="caution">
    <text evidence="1">The sequence shown here is derived from an EMBL/GenBank/DDBJ whole genome shotgun (WGS) entry which is preliminary data.</text>
</comment>
<reference evidence="1" key="1">
    <citation type="submission" date="2022-04" db="EMBL/GenBank/DDBJ databases">
        <title>Jade perch genome.</title>
        <authorList>
            <person name="Chao B."/>
        </authorList>
    </citation>
    <scope>NUCLEOTIDE SEQUENCE</scope>
    <source>
        <strain evidence="1">CB-2022</strain>
    </source>
</reference>
<keyword evidence="2" id="KW-1185">Reference proteome</keyword>
<dbReference type="Proteomes" id="UP000831701">
    <property type="component" value="Chromosome 24"/>
</dbReference>
<protein>
    <submittedName>
        <fullName evidence="1">Uncharacterized protein</fullName>
    </submittedName>
</protein>
<organism evidence="1 2">
    <name type="scientific">Scortum barcoo</name>
    <name type="common">barcoo grunter</name>
    <dbReference type="NCBI Taxonomy" id="214431"/>
    <lineage>
        <taxon>Eukaryota</taxon>
        <taxon>Metazoa</taxon>
        <taxon>Chordata</taxon>
        <taxon>Craniata</taxon>
        <taxon>Vertebrata</taxon>
        <taxon>Euteleostomi</taxon>
        <taxon>Actinopterygii</taxon>
        <taxon>Neopterygii</taxon>
        <taxon>Teleostei</taxon>
        <taxon>Neoteleostei</taxon>
        <taxon>Acanthomorphata</taxon>
        <taxon>Eupercaria</taxon>
        <taxon>Centrarchiformes</taxon>
        <taxon>Terapontoidei</taxon>
        <taxon>Terapontidae</taxon>
        <taxon>Scortum</taxon>
    </lineage>
</organism>
<dbReference type="EMBL" id="CM041554">
    <property type="protein sequence ID" value="KAI3351733.1"/>
    <property type="molecule type" value="Genomic_DNA"/>
</dbReference>
<accession>A0ACB8V909</accession>